<comment type="similarity">
    <text evidence="1">Belongs to the LytR/CpsA/Psr (LCP) family.</text>
</comment>
<feature type="transmembrane region" description="Helical" evidence="2">
    <location>
        <begin position="24"/>
        <end position="49"/>
    </location>
</feature>
<dbReference type="PANTHER" id="PTHR33392:SF6">
    <property type="entry name" value="POLYISOPRENYL-TEICHOIC ACID--PEPTIDOGLYCAN TEICHOIC ACID TRANSFERASE TAGU"/>
    <property type="match status" value="1"/>
</dbReference>
<accession>A0A1G1W927</accession>
<feature type="domain" description="Cell envelope-related transcriptional attenuator" evidence="3">
    <location>
        <begin position="114"/>
        <end position="292"/>
    </location>
</feature>
<keyword evidence="2" id="KW-0472">Membrane</keyword>
<sequence>MRYVNFGNLSVLEEQRKRQKRKKLTFIGLFFVGVVLASIVGYFAYAFYWPLSAALGQILKNPRIALSFFRNPSGEIKSTDGRTNILILGIDKRSDVPYSFMGPSGKEQRNGFLSDTIIVASVNIKTKKVSLISIPRDVWVGIPSWQNFPASQGKINSAYSLGDLYDYPGGGLKLAERIVGDNLGVPIHYGIRIDFDGFRKIIDTLGGVDIVVERSFDDYEYPVEGKETANCNNDTYYCRFRHLHFDAGLNHMDGETALAYSRSRKGTNGEGSDFARARRQQKVIQAVFKKALSIKNLLDPIKLNNLFQEFGKSVESDFELTALPKAIKFVREVDMNSVETFVLDPSTTLMVSPSPDLYGGAYVIIPKNNNWDPVKAKIKEFLGIN</sequence>
<dbReference type="InterPro" id="IPR050922">
    <property type="entry name" value="LytR/CpsA/Psr_CW_biosynth"/>
</dbReference>
<dbReference type="PANTHER" id="PTHR33392">
    <property type="entry name" value="POLYISOPRENYL-TEICHOIC ACID--PEPTIDOGLYCAN TEICHOIC ACID TRANSFERASE TAGU"/>
    <property type="match status" value="1"/>
</dbReference>
<dbReference type="AlphaFoldDB" id="A0A1G1W927"/>
<dbReference type="NCBIfam" id="TIGR00350">
    <property type="entry name" value="lytR_cpsA_psr"/>
    <property type="match status" value="1"/>
</dbReference>
<evidence type="ECO:0000259" key="3">
    <source>
        <dbReference type="Pfam" id="PF03816"/>
    </source>
</evidence>
<evidence type="ECO:0000256" key="2">
    <source>
        <dbReference type="SAM" id="Phobius"/>
    </source>
</evidence>
<dbReference type="Proteomes" id="UP000176631">
    <property type="component" value="Unassembled WGS sequence"/>
</dbReference>
<dbReference type="STRING" id="1802593.A2172_01100"/>
<reference evidence="4 5" key="1">
    <citation type="journal article" date="2016" name="Nat. Commun.">
        <title>Thousands of microbial genomes shed light on interconnected biogeochemical processes in an aquifer system.</title>
        <authorList>
            <person name="Anantharaman K."/>
            <person name="Brown C.T."/>
            <person name="Hug L.A."/>
            <person name="Sharon I."/>
            <person name="Castelle C.J."/>
            <person name="Probst A.J."/>
            <person name="Thomas B.C."/>
            <person name="Singh A."/>
            <person name="Wilkins M.J."/>
            <person name="Karaoz U."/>
            <person name="Brodie E.L."/>
            <person name="Williams K.H."/>
            <person name="Hubbard S.S."/>
            <person name="Banfield J.F."/>
        </authorList>
    </citation>
    <scope>NUCLEOTIDE SEQUENCE [LARGE SCALE GENOMIC DNA]</scope>
</reference>
<protein>
    <recommendedName>
        <fullName evidence="3">Cell envelope-related transcriptional attenuator domain-containing protein</fullName>
    </recommendedName>
</protein>
<name>A0A1G1W927_9BACT</name>
<gene>
    <name evidence="4" type="ORF">A2172_01100</name>
</gene>
<organism evidence="4 5">
    <name type="scientific">Candidatus Woykebacteria bacterium RBG_13_40_15</name>
    <dbReference type="NCBI Taxonomy" id="1802593"/>
    <lineage>
        <taxon>Bacteria</taxon>
        <taxon>Candidatus Woykeibacteriota</taxon>
    </lineage>
</organism>
<evidence type="ECO:0000313" key="4">
    <source>
        <dbReference type="EMBL" id="OGY24124.1"/>
    </source>
</evidence>
<keyword evidence="2" id="KW-0812">Transmembrane</keyword>
<keyword evidence="2" id="KW-1133">Transmembrane helix</keyword>
<dbReference type="Pfam" id="PF03816">
    <property type="entry name" value="LytR_cpsA_psr"/>
    <property type="match status" value="1"/>
</dbReference>
<proteinExistence type="inferred from homology"/>
<dbReference type="EMBL" id="MHCP01000015">
    <property type="protein sequence ID" value="OGY24124.1"/>
    <property type="molecule type" value="Genomic_DNA"/>
</dbReference>
<dbReference type="Gene3D" id="3.40.630.190">
    <property type="entry name" value="LCP protein"/>
    <property type="match status" value="1"/>
</dbReference>
<comment type="caution">
    <text evidence="4">The sequence shown here is derived from an EMBL/GenBank/DDBJ whole genome shotgun (WGS) entry which is preliminary data.</text>
</comment>
<evidence type="ECO:0000313" key="5">
    <source>
        <dbReference type="Proteomes" id="UP000176631"/>
    </source>
</evidence>
<evidence type="ECO:0000256" key="1">
    <source>
        <dbReference type="ARBA" id="ARBA00006068"/>
    </source>
</evidence>
<dbReference type="InterPro" id="IPR004474">
    <property type="entry name" value="LytR_CpsA_psr"/>
</dbReference>